<evidence type="ECO:0000313" key="1">
    <source>
        <dbReference type="EMBL" id="CBA21865.1"/>
    </source>
</evidence>
<gene>
    <name evidence="1" type="ordered locus">EAMY_2505</name>
</gene>
<name>D4HXR5_ERWAC</name>
<protein>
    <submittedName>
        <fullName evidence="1">Uncharacterized protein</fullName>
    </submittedName>
</protein>
<reference evidence="1 2" key="1">
    <citation type="journal article" date="2010" name="Mol. Plant Microbe Interact.">
        <title>Complete genome sequence of the fire blight pathogen Erwinia amylovora CFBP 1430 and comparison to other Erwinia spp.</title>
        <authorList>
            <person name="Smits T.H."/>
            <person name="Rezzonico F."/>
            <person name="Kamber T."/>
            <person name="Blom J."/>
            <person name="Goesmann A."/>
            <person name="Frey J.E."/>
            <person name="Duffy B."/>
        </authorList>
    </citation>
    <scope>NUCLEOTIDE SEQUENCE [LARGE SCALE GENOMIC DNA]</scope>
    <source>
        <strain evidence="2">CFBP1430</strain>
    </source>
</reference>
<dbReference type="AlphaFoldDB" id="D4HXR5"/>
<accession>D4HXR5</accession>
<sequence length="97" mass="10845">MANLWVASSKVPLAPDMDTMPMLCKLLAWFSLTWVAARVENDATASKLAAIGADNFLFIFSSQIVRVNDKFDYYPLSEKQRESRVKASLVLSTNQAE</sequence>
<dbReference type="HOGENOM" id="CLU_2342433_0_0_6"/>
<dbReference type="STRING" id="665029.EAMY_2505"/>
<dbReference type="Proteomes" id="UP000001841">
    <property type="component" value="Chromosome"/>
</dbReference>
<dbReference type="EMBL" id="FN434113">
    <property type="protein sequence ID" value="CBA21865.1"/>
    <property type="molecule type" value="Genomic_DNA"/>
</dbReference>
<evidence type="ECO:0000313" key="2">
    <source>
        <dbReference type="Proteomes" id="UP000001841"/>
    </source>
</evidence>
<dbReference type="KEGG" id="eam:EAMY_2505"/>
<proteinExistence type="predicted"/>
<organism evidence="1 2">
    <name type="scientific">Erwinia amylovora (strain CFBP1430)</name>
    <dbReference type="NCBI Taxonomy" id="665029"/>
    <lineage>
        <taxon>Bacteria</taxon>
        <taxon>Pseudomonadati</taxon>
        <taxon>Pseudomonadota</taxon>
        <taxon>Gammaproteobacteria</taxon>
        <taxon>Enterobacterales</taxon>
        <taxon>Erwiniaceae</taxon>
        <taxon>Erwinia</taxon>
    </lineage>
</organism>